<proteinExistence type="inferred from homology"/>
<evidence type="ECO:0000259" key="7">
    <source>
        <dbReference type="Pfam" id="PF13193"/>
    </source>
</evidence>
<dbReference type="PANTHER" id="PTHR43201:SF5">
    <property type="entry name" value="MEDIUM-CHAIN ACYL-COA LIGASE ACSF2, MITOCHONDRIAL"/>
    <property type="match status" value="1"/>
</dbReference>
<dbReference type="InterPro" id="IPR045851">
    <property type="entry name" value="AMP-bd_C_sf"/>
</dbReference>
<dbReference type="CDD" id="cd17631">
    <property type="entry name" value="FACL_FadD13-like"/>
    <property type="match status" value="1"/>
</dbReference>
<dbReference type="Pfam" id="PF13193">
    <property type="entry name" value="AMP-binding_C"/>
    <property type="match status" value="1"/>
</dbReference>
<accession>A0ABV6Z1J9</accession>
<protein>
    <submittedName>
        <fullName evidence="8">O-succinylbenzoate--CoA ligase</fullName>
        <ecNumber evidence="8">6.2.1.26</ecNumber>
    </submittedName>
</protein>
<dbReference type="SUPFAM" id="SSF56801">
    <property type="entry name" value="Acetyl-CoA synthetase-like"/>
    <property type="match status" value="1"/>
</dbReference>
<feature type="domain" description="AMP-dependent synthetase/ligase" evidence="6">
    <location>
        <begin position="9"/>
        <end position="365"/>
    </location>
</feature>
<evidence type="ECO:0000313" key="8">
    <source>
        <dbReference type="EMBL" id="MFC1852320.1"/>
    </source>
</evidence>
<evidence type="ECO:0000256" key="2">
    <source>
        <dbReference type="ARBA" id="ARBA00022428"/>
    </source>
</evidence>
<evidence type="ECO:0000256" key="1">
    <source>
        <dbReference type="ARBA" id="ARBA00006432"/>
    </source>
</evidence>
<dbReference type="InterPro" id="IPR025110">
    <property type="entry name" value="AMP-bd_C"/>
</dbReference>
<evidence type="ECO:0000313" key="9">
    <source>
        <dbReference type="Proteomes" id="UP001594351"/>
    </source>
</evidence>
<dbReference type="Pfam" id="PF00501">
    <property type="entry name" value="AMP-binding"/>
    <property type="match status" value="1"/>
</dbReference>
<comment type="similarity">
    <text evidence="1">Belongs to the ATP-dependent AMP-binding enzyme family.</text>
</comment>
<dbReference type="InterPro" id="IPR000873">
    <property type="entry name" value="AMP-dep_synth/lig_dom"/>
</dbReference>
<keyword evidence="9" id="KW-1185">Reference proteome</keyword>
<dbReference type="InterPro" id="IPR020845">
    <property type="entry name" value="AMP-binding_CS"/>
</dbReference>
<reference evidence="8 9" key="1">
    <citation type="submission" date="2024-09" db="EMBL/GenBank/DDBJ databases">
        <title>Laminarin stimulates single cell rates of sulfate reduction while oxygen inhibits transcriptomic activity in coastal marine sediment.</title>
        <authorList>
            <person name="Lindsay M."/>
            <person name="Orcutt B."/>
            <person name="Emerson D."/>
            <person name="Stepanauskas R."/>
            <person name="D'Angelo T."/>
        </authorList>
    </citation>
    <scope>NUCLEOTIDE SEQUENCE [LARGE SCALE GENOMIC DNA]</scope>
    <source>
        <strain evidence="8">SAG AM-311-K15</strain>
    </source>
</reference>
<name>A0ABV6Z1J9_UNCC1</name>
<keyword evidence="5" id="KW-0067">ATP-binding</keyword>
<evidence type="ECO:0000259" key="6">
    <source>
        <dbReference type="Pfam" id="PF00501"/>
    </source>
</evidence>
<sequence>MIRFDWLSKWAQYSGSKQAVKEFETDRTMTYAQLNNVVQQVAHTFISHCGLQRGDRVAIFAENSLEHLILFFTAQKTGLIIVPLNFRLAIPEIDFQLRDARPRLIIIEDKFRATLEQCVSLKQIEFVWSVPELQDVCSSKKSAAQDFSPHHSLHEDDPVFILYTSGSTGVPKGVLYTHKMLFWNSINTTMRLDITSDDRSVSCMPLFHTGGWNVVPTPFLHRGASICLLKSFNAETVLRLLQDERATMFVAVPTMLQMMAQAKSFAEVDLAALRYFVIGGEPMPLPLIEQWHHKGVPIRQGYGLTEVGPSVTSLHQDDAITKMGSIGKPNFYIDTQIVNEAGQAQSSGGVGELLLKGPTVTPGYWQNQELTAAAIVDGWFHTGDLVKQDQEGYLFVVDRKKNMYISGGENVYPAEVEKFLHSLPAIEEVAIIGIPDEKWGEVGKAFVVTKPGFTLTEKEVSDYCLGNLAKYKIPKSVQFLSALPKNDAAKINRKELLQIHYSTLNNNH</sequence>
<feature type="domain" description="AMP-binding enzyme C-terminal" evidence="7">
    <location>
        <begin position="415"/>
        <end position="490"/>
    </location>
</feature>
<dbReference type="InterPro" id="IPR042099">
    <property type="entry name" value="ANL_N_sf"/>
</dbReference>
<dbReference type="GO" id="GO:0008756">
    <property type="term" value="F:o-succinylbenzoate-CoA ligase activity"/>
    <property type="evidence" value="ECO:0007669"/>
    <property type="project" value="UniProtKB-EC"/>
</dbReference>
<keyword evidence="2" id="KW-0474">Menaquinone biosynthesis</keyword>
<dbReference type="Gene3D" id="3.40.50.12780">
    <property type="entry name" value="N-terminal domain of ligase-like"/>
    <property type="match status" value="1"/>
</dbReference>
<dbReference type="Proteomes" id="UP001594351">
    <property type="component" value="Unassembled WGS sequence"/>
</dbReference>
<dbReference type="PANTHER" id="PTHR43201">
    <property type="entry name" value="ACYL-COA SYNTHETASE"/>
    <property type="match status" value="1"/>
</dbReference>
<organism evidence="8 9">
    <name type="scientific">candidate division CSSED10-310 bacterium</name>
    <dbReference type="NCBI Taxonomy" id="2855610"/>
    <lineage>
        <taxon>Bacteria</taxon>
        <taxon>Bacteria division CSSED10-310</taxon>
    </lineage>
</organism>
<dbReference type="EC" id="6.2.1.26" evidence="8"/>
<gene>
    <name evidence="8" type="primary">menE</name>
    <name evidence="8" type="ORF">ACFL27_19150</name>
</gene>
<keyword evidence="4" id="KW-0547">Nucleotide-binding</keyword>
<dbReference type="NCBIfam" id="TIGR01923">
    <property type="entry name" value="menE"/>
    <property type="match status" value="1"/>
</dbReference>
<evidence type="ECO:0000256" key="4">
    <source>
        <dbReference type="ARBA" id="ARBA00022741"/>
    </source>
</evidence>
<dbReference type="EMBL" id="JBHPBY010000297">
    <property type="protein sequence ID" value="MFC1852320.1"/>
    <property type="molecule type" value="Genomic_DNA"/>
</dbReference>
<comment type="caution">
    <text evidence="8">The sequence shown here is derived from an EMBL/GenBank/DDBJ whole genome shotgun (WGS) entry which is preliminary data.</text>
</comment>
<dbReference type="Gene3D" id="3.30.300.30">
    <property type="match status" value="1"/>
</dbReference>
<evidence type="ECO:0000256" key="5">
    <source>
        <dbReference type="ARBA" id="ARBA00022840"/>
    </source>
</evidence>
<dbReference type="InterPro" id="IPR010192">
    <property type="entry name" value="MenE"/>
</dbReference>
<keyword evidence="3 8" id="KW-0436">Ligase</keyword>
<evidence type="ECO:0000256" key="3">
    <source>
        <dbReference type="ARBA" id="ARBA00022598"/>
    </source>
</evidence>
<dbReference type="PROSITE" id="PS00455">
    <property type="entry name" value="AMP_BINDING"/>
    <property type="match status" value="1"/>
</dbReference>